<dbReference type="GO" id="GO:0016787">
    <property type="term" value="F:hydrolase activity"/>
    <property type="evidence" value="ECO:0007669"/>
    <property type="project" value="UniProtKB-ARBA"/>
</dbReference>
<dbReference type="SUPFAM" id="SSF88713">
    <property type="entry name" value="Glycoside hydrolase/deacetylase"/>
    <property type="match status" value="1"/>
</dbReference>
<reference evidence="4" key="1">
    <citation type="submission" date="2025-04" db="UniProtKB">
        <authorList>
            <consortium name="RefSeq"/>
        </authorList>
    </citation>
    <scope>IDENTIFICATION</scope>
</reference>
<proteinExistence type="predicted"/>
<keyword evidence="3" id="KW-1185">Reference proteome</keyword>
<accession>A0A6P7GM04</accession>
<dbReference type="InParanoid" id="A0A6P7GM04"/>
<evidence type="ECO:0000256" key="1">
    <source>
        <dbReference type="SAM" id="SignalP"/>
    </source>
</evidence>
<dbReference type="InterPro" id="IPR011330">
    <property type="entry name" value="Glyco_hydro/deAcase_b/a-brl"/>
</dbReference>
<dbReference type="InterPro" id="IPR052740">
    <property type="entry name" value="CE4"/>
</dbReference>
<name>A0A6P7GM04_DIAVI</name>
<dbReference type="Gene3D" id="3.20.20.370">
    <property type="entry name" value="Glycoside hydrolase/deacetylase"/>
    <property type="match status" value="1"/>
</dbReference>
<feature type="signal peptide" evidence="1">
    <location>
        <begin position="1"/>
        <end position="22"/>
    </location>
</feature>
<dbReference type="PANTHER" id="PTHR45985:SF8">
    <property type="entry name" value="CHITIN DEACETYLASE-LIKE 9, ISOFORM A"/>
    <property type="match status" value="1"/>
</dbReference>
<organism evidence="4">
    <name type="scientific">Diabrotica virgifera virgifera</name>
    <name type="common">western corn rootworm</name>
    <dbReference type="NCBI Taxonomy" id="50390"/>
    <lineage>
        <taxon>Eukaryota</taxon>
        <taxon>Metazoa</taxon>
        <taxon>Ecdysozoa</taxon>
        <taxon>Arthropoda</taxon>
        <taxon>Hexapoda</taxon>
        <taxon>Insecta</taxon>
        <taxon>Pterygota</taxon>
        <taxon>Neoptera</taxon>
        <taxon>Endopterygota</taxon>
        <taxon>Coleoptera</taxon>
        <taxon>Polyphaga</taxon>
        <taxon>Cucujiformia</taxon>
        <taxon>Chrysomeloidea</taxon>
        <taxon>Chrysomelidae</taxon>
        <taxon>Galerucinae</taxon>
        <taxon>Diabroticina</taxon>
        <taxon>Diabroticites</taxon>
        <taxon>Diabrotica</taxon>
    </lineage>
</organism>
<feature type="chain" id="PRO_5027807169" evidence="1">
    <location>
        <begin position="23"/>
        <end position="377"/>
    </location>
</feature>
<evidence type="ECO:0000313" key="2">
    <source>
        <dbReference type="EnsemblMetazoa" id="XP_050506644.1"/>
    </source>
</evidence>
<sequence length="377" mass="42672">MGGHKFILLLVFCSFLIQLVCLEPAQKCDPTSCTIQTNCRCSDASSPFTTALDDWPQFITLTFDDHFTEQMLDDVYLPLLIHQVNPDKRPVSATFFIPHDNTNYQAVNEIYNFGFEIGVNSITKNPSPAYWKSASEETLIEEFKGQKHILSHFANIPINEIQGVRTPQFTLAGDNSMKAYREANFTYDNSWLSSTPLFPYTLDYKSTQTCSSGSVCPSEAFPGFWVLPVNTIKGMDGKECTYLSKCGIQDRASLISNWLTTEVDKLRSTTKAPLTLNIDSAFFTGFKNTYLGLTNFLKNMRTRLDVFFVSHSQLVPYMSNPRNKTSYKSDYFTDSTLCYHNLCNLKKGEETRNMDCCADCPDVYPWLGNPDGNKTVN</sequence>
<dbReference type="OrthoDB" id="504708at2759"/>
<reference evidence="2" key="2">
    <citation type="submission" date="2025-05" db="UniProtKB">
        <authorList>
            <consortium name="EnsemblMetazoa"/>
        </authorList>
    </citation>
    <scope>IDENTIFICATION</scope>
</reference>
<protein>
    <submittedName>
        <fullName evidence="4">Uncharacterized protein LOC114344294</fullName>
    </submittedName>
</protein>
<dbReference type="PANTHER" id="PTHR45985">
    <property type="match status" value="1"/>
</dbReference>
<dbReference type="RefSeq" id="XP_028150936.1">
    <property type="nucleotide sequence ID" value="XM_028295135.1"/>
</dbReference>
<evidence type="ECO:0000313" key="4">
    <source>
        <dbReference type="RefSeq" id="XP_028150936.1"/>
    </source>
</evidence>
<dbReference type="GO" id="GO:0005975">
    <property type="term" value="P:carbohydrate metabolic process"/>
    <property type="evidence" value="ECO:0007669"/>
    <property type="project" value="InterPro"/>
</dbReference>
<gene>
    <name evidence="4" type="primary">LOC114344294</name>
</gene>
<dbReference type="Proteomes" id="UP001652700">
    <property type="component" value="Unplaced"/>
</dbReference>
<evidence type="ECO:0000313" key="3">
    <source>
        <dbReference type="Proteomes" id="UP001652700"/>
    </source>
</evidence>
<dbReference type="AlphaFoldDB" id="A0A6P7GM04"/>
<keyword evidence="1" id="KW-0732">Signal</keyword>
<dbReference type="EnsemblMetazoa" id="XM_050650687.1">
    <property type="protein sequence ID" value="XP_050506644.1"/>
    <property type="gene ID" value="LOC126884627"/>
</dbReference>